<reference evidence="4 5" key="1">
    <citation type="submission" date="2014-12" db="EMBL/GenBank/DDBJ databases">
        <title>Partial genome sequence of Streptococcus constellatus KCOM 1650 (= ChDC B144).</title>
        <authorList>
            <person name="Kook J.-K."/>
            <person name="Park S.-N."/>
            <person name="Lim Y.K."/>
            <person name="Jo E."/>
        </authorList>
    </citation>
    <scope>NUCLEOTIDE SEQUENCE [LARGE SCALE GENOMIC DNA]</scope>
    <source>
        <strain evidence="4 5">KCOM 1650</strain>
    </source>
</reference>
<dbReference type="InterPro" id="IPR002843">
    <property type="entry name" value="ATPase_V0-cplx_csu/dsu"/>
</dbReference>
<dbReference type="eggNOG" id="COG1527">
    <property type="taxonomic scope" value="Bacteria"/>
</dbReference>
<evidence type="ECO:0000256" key="3">
    <source>
        <dbReference type="ARBA" id="ARBA00023065"/>
    </source>
</evidence>
<dbReference type="EMBL" id="JWIY01000002">
    <property type="protein sequence ID" value="KIC77927.1"/>
    <property type="molecule type" value="Genomic_DNA"/>
</dbReference>
<protein>
    <submittedName>
        <fullName evidence="4">ATP synthase subunit C</fullName>
    </submittedName>
</protein>
<dbReference type="AlphaFoldDB" id="A0A0C1KG98"/>
<dbReference type="Pfam" id="PF01992">
    <property type="entry name" value="vATP-synt_AC39"/>
    <property type="match status" value="1"/>
</dbReference>
<comment type="similarity">
    <text evidence="1">Belongs to the V-ATPase V0D/AC39 subunit family.</text>
</comment>
<evidence type="ECO:0000256" key="2">
    <source>
        <dbReference type="ARBA" id="ARBA00022448"/>
    </source>
</evidence>
<organism evidence="4 5">
    <name type="scientific">Streptococcus constellatus</name>
    <dbReference type="NCBI Taxonomy" id="76860"/>
    <lineage>
        <taxon>Bacteria</taxon>
        <taxon>Bacillati</taxon>
        <taxon>Bacillota</taxon>
        <taxon>Bacilli</taxon>
        <taxon>Lactobacillales</taxon>
        <taxon>Streptococcaceae</taxon>
        <taxon>Streptococcus</taxon>
        <taxon>Streptococcus anginosus group</taxon>
    </lineage>
</organism>
<dbReference type="STRING" id="862969.SCI_0124"/>
<dbReference type="Gene3D" id="1.20.1690.10">
    <property type="entry name" value="V-type ATP synthase subunit C domain"/>
    <property type="match status" value="2"/>
</dbReference>
<keyword evidence="3" id="KW-0406">Ion transport</keyword>
<dbReference type="InterPro" id="IPR050873">
    <property type="entry name" value="V-ATPase_V0D/AC39_subunit"/>
</dbReference>
<dbReference type="GO" id="GO:0046961">
    <property type="term" value="F:proton-transporting ATPase activity, rotational mechanism"/>
    <property type="evidence" value="ECO:0007669"/>
    <property type="project" value="InterPro"/>
</dbReference>
<dbReference type="InterPro" id="IPR035067">
    <property type="entry name" value="V-type_ATPase_csu/dsu"/>
</dbReference>
<dbReference type="PANTHER" id="PTHR38682:SF1">
    <property type="entry name" value="V-TYPE ATP SYNTHASE SUBUNIT C"/>
    <property type="match status" value="1"/>
</dbReference>
<dbReference type="OrthoDB" id="1653at2"/>
<evidence type="ECO:0000256" key="1">
    <source>
        <dbReference type="ARBA" id="ARBA00006709"/>
    </source>
</evidence>
<evidence type="ECO:0000313" key="5">
    <source>
        <dbReference type="Proteomes" id="UP000031339"/>
    </source>
</evidence>
<dbReference type="RefSeq" id="WP_039677538.1">
    <property type="nucleotide sequence ID" value="NZ_JWIY01000002.1"/>
</dbReference>
<dbReference type="PANTHER" id="PTHR38682">
    <property type="entry name" value="V-TYPE ATP SYNTHASE SUBUNIT C"/>
    <property type="match status" value="1"/>
</dbReference>
<dbReference type="InterPro" id="IPR044911">
    <property type="entry name" value="V-type_ATPase_csu/dsu_dom_3"/>
</dbReference>
<dbReference type="SUPFAM" id="SSF103486">
    <property type="entry name" value="V-type ATP synthase subunit C"/>
    <property type="match status" value="1"/>
</dbReference>
<evidence type="ECO:0000313" key="4">
    <source>
        <dbReference type="EMBL" id="KIC77927.1"/>
    </source>
</evidence>
<comment type="caution">
    <text evidence="4">The sequence shown here is derived from an EMBL/GenBank/DDBJ whole genome shotgun (WGS) entry which is preliminary data.</text>
</comment>
<sequence>MNDNTFAQVNTEISIHESSFLSPAQYERLLRASSSESRSAALEGTAYNPNHEQLTDLNTIERFLMKHLFAEYTWAFEVSPTSALVEFFTLKYTYHNLKVLLKHKATGLNLKHLLIPVGSYSLDMLEQLIITFSAEYCPKLMVDEIAATWAEYQDYQDVRVLEIGMDLAYFAHLKRLESEFEDERLKQLVRLTIDFYNATTVQRAIRHQKPHSFMTQLLSDDGSLTSAEWIELAEKGQLTDWFSQVNPLEFDAELRSYEEKMHLGKLTNLELEYLADLVPFKLLEQGRFETSGPLPLARYLLGKELEVKNLRLILTGLTNQLPVENIKERMRPIYGQ</sequence>
<dbReference type="Gene3D" id="1.10.132.50">
    <property type="entry name" value="ATP synthase (C/AC39) subunit, domain 3"/>
    <property type="match status" value="1"/>
</dbReference>
<proteinExistence type="inferred from homology"/>
<dbReference type="Proteomes" id="UP000031339">
    <property type="component" value="Unassembled WGS sequence"/>
</dbReference>
<name>A0A0C1KG98_STRCV</name>
<dbReference type="InterPro" id="IPR036079">
    <property type="entry name" value="ATPase_csu/dsu_sf"/>
</dbReference>
<gene>
    <name evidence="4" type="ORF">RN79_06970</name>
</gene>
<accession>A0A0C1KG98</accession>
<keyword evidence="2" id="KW-0813">Transport</keyword>